<protein>
    <submittedName>
        <fullName evidence="3">Feruloyl-CoA synthase</fullName>
    </submittedName>
</protein>
<name>A0ABV7KY55_9PROT</name>
<dbReference type="PANTHER" id="PTHR24096">
    <property type="entry name" value="LONG-CHAIN-FATTY-ACID--COA LIGASE"/>
    <property type="match status" value="1"/>
</dbReference>
<dbReference type="Proteomes" id="UP001595528">
    <property type="component" value="Unassembled WGS sequence"/>
</dbReference>
<keyword evidence="4" id="KW-1185">Reference proteome</keyword>
<dbReference type="EMBL" id="JBHRTR010000018">
    <property type="protein sequence ID" value="MFC3226922.1"/>
    <property type="molecule type" value="Genomic_DNA"/>
</dbReference>
<dbReference type="RefSeq" id="WP_379899075.1">
    <property type="nucleotide sequence ID" value="NZ_JBHRTR010000018.1"/>
</dbReference>
<proteinExistence type="predicted"/>
<dbReference type="PROSITE" id="PS00455">
    <property type="entry name" value="AMP_BINDING"/>
    <property type="match status" value="1"/>
</dbReference>
<dbReference type="SUPFAM" id="SSF56801">
    <property type="entry name" value="Acetyl-CoA synthetase-like"/>
    <property type="match status" value="1"/>
</dbReference>
<dbReference type="InterPro" id="IPR000873">
    <property type="entry name" value="AMP-dep_synth/lig_dom"/>
</dbReference>
<gene>
    <name evidence="3" type="ORF">ACFOGJ_06760</name>
</gene>
<feature type="region of interest" description="Disordered" evidence="1">
    <location>
        <begin position="1"/>
        <end position="34"/>
    </location>
</feature>
<dbReference type="PANTHER" id="PTHR24096:SF420">
    <property type="entry name" value="LONG-CHAIN-FATTY-ACID--COA LIGASE-RELATED"/>
    <property type="match status" value="1"/>
</dbReference>
<dbReference type="Gene3D" id="3.40.50.12780">
    <property type="entry name" value="N-terminal domain of ligase-like"/>
    <property type="match status" value="1"/>
</dbReference>
<evidence type="ECO:0000256" key="1">
    <source>
        <dbReference type="SAM" id="MobiDB-lite"/>
    </source>
</evidence>
<dbReference type="InterPro" id="IPR042099">
    <property type="entry name" value="ANL_N_sf"/>
</dbReference>
<sequence>MAQPAQTGTGVPQLNFATPAAERESRADGSFVLRSPAPLGDHARRVGDWLAHWAERAPGRTFLADRSGPDGTWRRVGYAEAQDLVRRIAAGLVDRGVGPDKPVMLLSDNAVDNGLLQLAAMHIGAPAAPVSPAYSLMSADHGKLKRIAGLLKPALVYAADGAAFARAIEAVRSDCGAIYVGSGTDAVAGAHAFAELAAVQPDARVDQAYAGTGPDTVAKILFTSGSTGEPKGVINTQRMLTANQQMSLQVWPFLGERPPVLVDWLPWHHTFGGNYTFNLVLSNGGTLFVDNGKPAPGLFERTVANLKEVSPTLSYNVPRGYAFLLDALEADGELRESYFRELDFIFYAAAALPQNLWQRMEAQSMAARGGLVPMVSAWGSTETAPLVTAVHYRIERAGNIGIPTPGNELKFVPNGEKLEMRVRGPNVTPGYWKQPDLTKSAFDEEGFYRIGDAGRLADPDHPEKGVIFDGRVAEDFKLTSGTWVNVGPLRIAAIAACEPVIQDAVVTGHDREEIGLLVFANPAGCRQVIGAAAAGLDDAAAMAHPAVASFLAEKLAAMNAEAGGASRRITRALVLDSPPSIDANEITDKGYINQRAVLAHRAAAVERLYAGGDGVIQVTG</sequence>
<dbReference type="InterPro" id="IPR020845">
    <property type="entry name" value="AMP-binding_CS"/>
</dbReference>
<dbReference type="NCBIfam" id="NF009232">
    <property type="entry name" value="PRK12582.1"/>
    <property type="match status" value="1"/>
</dbReference>
<evidence type="ECO:0000313" key="3">
    <source>
        <dbReference type="EMBL" id="MFC3226922.1"/>
    </source>
</evidence>
<dbReference type="Pfam" id="PF23562">
    <property type="entry name" value="AMP-binding_C_3"/>
    <property type="match status" value="1"/>
</dbReference>
<dbReference type="Pfam" id="PF00501">
    <property type="entry name" value="AMP-binding"/>
    <property type="match status" value="1"/>
</dbReference>
<reference evidence="4" key="1">
    <citation type="journal article" date="2019" name="Int. J. Syst. Evol. Microbiol.">
        <title>The Global Catalogue of Microorganisms (GCM) 10K type strain sequencing project: providing services to taxonomists for standard genome sequencing and annotation.</title>
        <authorList>
            <consortium name="The Broad Institute Genomics Platform"/>
            <consortium name="The Broad Institute Genome Sequencing Center for Infectious Disease"/>
            <person name="Wu L."/>
            <person name="Ma J."/>
        </authorList>
    </citation>
    <scope>NUCLEOTIDE SEQUENCE [LARGE SCALE GENOMIC DNA]</scope>
    <source>
        <strain evidence="4">KCTC 42964</strain>
    </source>
</reference>
<feature type="compositionally biased region" description="Polar residues" evidence="1">
    <location>
        <begin position="1"/>
        <end position="16"/>
    </location>
</feature>
<evidence type="ECO:0000259" key="2">
    <source>
        <dbReference type="Pfam" id="PF00501"/>
    </source>
</evidence>
<feature type="domain" description="AMP-dependent synthetase/ligase" evidence="2">
    <location>
        <begin position="51"/>
        <end position="432"/>
    </location>
</feature>
<accession>A0ABV7KY55</accession>
<comment type="caution">
    <text evidence="3">The sequence shown here is derived from an EMBL/GenBank/DDBJ whole genome shotgun (WGS) entry which is preliminary data.</text>
</comment>
<organism evidence="3 4">
    <name type="scientific">Marinibaculum pumilum</name>
    <dbReference type="NCBI Taxonomy" id="1766165"/>
    <lineage>
        <taxon>Bacteria</taxon>
        <taxon>Pseudomonadati</taxon>
        <taxon>Pseudomonadota</taxon>
        <taxon>Alphaproteobacteria</taxon>
        <taxon>Rhodospirillales</taxon>
        <taxon>Rhodospirillaceae</taxon>
        <taxon>Marinibaculum</taxon>
    </lineage>
</organism>
<evidence type="ECO:0000313" key="4">
    <source>
        <dbReference type="Proteomes" id="UP001595528"/>
    </source>
</evidence>